<dbReference type="EMBL" id="JAMOIM010000086">
    <property type="protein sequence ID" value="MCW6513034.1"/>
    <property type="molecule type" value="Genomic_DNA"/>
</dbReference>
<keyword evidence="2" id="KW-1185">Reference proteome</keyword>
<comment type="caution">
    <text evidence="1">The sequence shown here is derived from an EMBL/GenBank/DDBJ whole genome shotgun (WGS) entry which is preliminary data.</text>
</comment>
<evidence type="ECO:0000313" key="2">
    <source>
        <dbReference type="Proteomes" id="UP001165667"/>
    </source>
</evidence>
<evidence type="ECO:0000313" key="1">
    <source>
        <dbReference type="EMBL" id="MCW6513034.1"/>
    </source>
</evidence>
<dbReference type="Proteomes" id="UP001165667">
    <property type="component" value="Unassembled WGS sequence"/>
</dbReference>
<name>A0AA41Z2J5_9HYPH</name>
<accession>A0AA41Z2J5</accession>
<sequence length="99" mass="10848">MKTNALQILRVAGHAPLELKSRLTKCNASGRFKQLALGIDEADQRDGGSAQLGGDPGDIVERRLGPGIVKRSKSTRMPEKVDLLIVCVDRTDHWSRQIS</sequence>
<gene>
    <name evidence="1" type="ORF">M8523_34825</name>
</gene>
<reference evidence="1" key="1">
    <citation type="submission" date="2022-05" db="EMBL/GenBank/DDBJ databases">
        <authorList>
            <person name="Pankratov T."/>
        </authorList>
    </citation>
    <scope>NUCLEOTIDE SEQUENCE</scope>
    <source>
        <strain evidence="1">BP6-180914</strain>
    </source>
</reference>
<proteinExistence type="predicted"/>
<dbReference type="RefSeq" id="WP_282589410.1">
    <property type="nucleotide sequence ID" value="NZ_JAMOIM010000086.1"/>
</dbReference>
<dbReference type="AlphaFoldDB" id="A0AA41Z2J5"/>
<organism evidence="1 2">
    <name type="scientific">Lichenifustis flavocetrariae</name>
    <dbReference type="NCBI Taxonomy" id="2949735"/>
    <lineage>
        <taxon>Bacteria</taxon>
        <taxon>Pseudomonadati</taxon>
        <taxon>Pseudomonadota</taxon>
        <taxon>Alphaproteobacteria</taxon>
        <taxon>Hyphomicrobiales</taxon>
        <taxon>Lichenihabitantaceae</taxon>
        <taxon>Lichenifustis</taxon>
    </lineage>
</organism>
<protein>
    <submittedName>
        <fullName evidence="1">Uncharacterized protein</fullName>
    </submittedName>
</protein>